<evidence type="ECO:0000313" key="2">
    <source>
        <dbReference type="EMBL" id="QTA87331.1"/>
    </source>
</evidence>
<reference evidence="2" key="1">
    <citation type="journal article" date="2021" name="Microb. Physiol.">
        <title>Proteogenomic Insights into the Physiology of Marine, Sulfate-Reducing, Filamentous Desulfonema limicola and Desulfonema magnum.</title>
        <authorList>
            <person name="Schnaars V."/>
            <person name="Wohlbrand L."/>
            <person name="Scheve S."/>
            <person name="Hinrichs C."/>
            <person name="Reinhardt R."/>
            <person name="Rabus R."/>
        </authorList>
    </citation>
    <scope>NUCLEOTIDE SEQUENCE</scope>
    <source>
        <strain evidence="2">4be13</strain>
    </source>
</reference>
<evidence type="ECO:0000313" key="3">
    <source>
        <dbReference type="Proteomes" id="UP000663722"/>
    </source>
</evidence>
<dbReference type="KEGG" id="dmm:dnm_033610"/>
<proteinExistence type="predicted"/>
<feature type="compositionally biased region" description="Basic and acidic residues" evidence="1">
    <location>
        <begin position="8"/>
        <end position="19"/>
    </location>
</feature>
<accession>A0A975BKT2</accession>
<dbReference type="AlphaFoldDB" id="A0A975BKT2"/>
<sequence length="42" mass="4703">MTEGNKASLRESEKLRNKSDLPPGPNFSTDTDSERFSPDNSF</sequence>
<feature type="region of interest" description="Disordered" evidence="1">
    <location>
        <begin position="1"/>
        <end position="42"/>
    </location>
</feature>
<gene>
    <name evidence="2" type="ORF">dnm_033610</name>
</gene>
<protein>
    <submittedName>
        <fullName evidence="2">Uncharacterized protein</fullName>
    </submittedName>
</protein>
<evidence type="ECO:0000256" key="1">
    <source>
        <dbReference type="SAM" id="MobiDB-lite"/>
    </source>
</evidence>
<dbReference type="EMBL" id="CP061800">
    <property type="protein sequence ID" value="QTA87331.1"/>
    <property type="molecule type" value="Genomic_DNA"/>
</dbReference>
<dbReference type="Proteomes" id="UP000663722">
    <property type="component" value="Chromosome"/>
</dbReference>
<name>A0A975BKT2_9BACT</name>
<feature type="compositionally biased region" description="Basic and acidic residues" evidence="1">
    <location>
        <begin position="32"/>
        <end position="42"/>
    </location>
</feature>
<organism evidence="2 3">
    <name type="scientific">Desulfonema magnum</name>
    <dbReference type="NCBI Taxonomy" id="45655"/>
    <lineage>
        <taxon>Bacteria</taxon>
        <taxon>Pseudomonadati</taxon>
        <taxon>Thermodesulfobacteriota</taxon>
        <taxon>Desulfobacteria</taxon>
        <taxon>Desulfobacterales</taxon>
        <taxon>Desulfococcaceae</taxon>
        <taxon>Desulfonema</taxon>
    </lineage>
</organism>
<keyword evidence="3" id="KW-1185">Reference proteome</keyword>